<evidence type="ECO:0000313" key="6">
    <source>
        <dbReference type="EMBL" id="VFU11495.1"/>
    </source>
</evidence>
<dbReference type="InterPro" id="IPR027417">
    <property type="entry name" value="P-loop_NTPase"/>
</dbReference>
<evidence type="ECO:0000256" key="3">
    <source>
        <dbReference type="ARBA" id="ARBA00022741"/>
    </source>
</evidence>
<dbReference type="PROSITE" id="PS00211">
    <property type="entry name" value="ABC_TRANSPORTER_1"/>
    <property type="match status" value="1"/>
</dbReference>
<comment type="similarity">
    <text evidence="1">Belongs to the ABC transporter superfamily.</text>
</comment>
<evidence type="ECO:0000256" key="2">
    <source>
        <dbReference type="ARBA" id="ARBA00022448"/>
    </source>
</evidence>
<keyword evidence="3" id="KW-0547">Nucleotide-binding</keyword>
<sequence length="251" mass="28758">MKSRPIISVSDLFFRYPGSREKKNALERINLDIFRGVRVGILGESGSGKTTLSLILAGLEKPSSGLFFYRGMRLQGRKAYRDYSTRIQYLFQNPAGAVNRYRRIIDLVSEPLIYRNYSKETVEFVASEMLQKVGIDPLRWYDYPDQLSLGQIQRVCLARAMTTCPEILICDEPFSALDVSNRGKMEEILLQLNENHGVTLIIISHKPDSIFYLCQKILVLREGKKVDLIDVTQGEYAICEYTSKLLNKKLM</sequence>
<dbReference type="SMART" id="SM00382">
    <property type="entry name" value="AAA"/>
    <property type="match status" value="1"/>
</dbReference>
<dbReference type="GO" id="GO:0005524">
    <property type="term" value="F:ATP binding"/>
    <property type="evidence" value="ECO:0007669"/>
    <property type="project" value="UniProtKB-KW"/>
</dbReference>
<dbReference type="InterPro" id="IPR003439">
    <property type="entry name" value="ABC_transporter-like_ATP-bd"/>
</dbReference>
<dbReference type="SUPFAM" id="SSF52540">
    <property type="entry name" value="P-loop containing nucleoside triphosphate hydrolases"/>
    <property type="match status" value="1"/>
</dbReference>
<dbReference type="PANTHER" id="PTHR43776">
    <property type="entry name" value="TRANSPORT ATP-BINDING PROTEIN"/>
    <property type="match status" value="1"/>
</dbReference>
<dbReference type="InterPro" id="IPR050319">
    <property type="entry name" value="ABC_transp_ATP-bind"/>
</dbReference>
<dbReference type="AlphaFoldDB" id="A0A485LWL4"/>
<dbReference type="Pfam" id="PF00005">
    <property type="entry name" value="ABC_tran"/>
    <property type="match status" value="1"/>
</dbReference>
<dbReference type="GO" id="GO:0055085">
    <property type="term" value="P:transmembrane transport"/>
    <property type="evidence" value="ECO:0007669"/>
    <property type="project" value="UniProtKB-ARBA"/>
</dbReference>
<protein>
    <recommendedName>
        <fullName evidence="5">ABC transporter domain-containing protein</fullName>
    </recommendedName>
</protein>
<dbReference type="GO" id="GO:0016887">
    <property type="term" value="F:ATP hydrolysis activity"/>
    <property type="evidence" value="ECO:0007669"/>
    <property type="project" value="InterPro"/>
</dbReference>
<dbReference type="EMBL" id="CAADRN010000025">
    <property type="protein sequence ID" value="VFU11495.1"/>
    <property type="molecule type" value="Genomic_DNA"/>
</dbReference>
<organism evidence="6">
    <name type="scientific">anaerobic digester metagenome</name>
    <dbReference type="NCBI Taxonomy" id="1263854"/>
    <lineage>
        <taxon>unclassified sequences</taxon>
        <taxon>metagenomes</taxon>
        <taxon>ecological metagenomes</taxon>
    </lineage>
</organism>
<proteinExistence type="inferred from homology"/>
<dbReference type="Gene3D" id="3.40.50.300">
    <property type="entry name" value="P-loop containing nucleotide triphosphate hydrolases"/>
    <property type="match status" value="1"/>
</dbReference>
<dbReference type="InterPro" id="IPR017871">
    <property type="entry name" value="ABC_transporter-like_CS"/>
</dbReference>
<keyword evidence="2" id="KW-0813">Transport</keyword>
<dbReference type="InterPro" id="IPR003593">
    <property type="entry name" value="AAA+_ATPase"/>
</dbReference>
<dbReference type="PANTHER" id="PTHR43776:SF7">
    <property type="entry name" value="D,D-DIPEPTIDE TRANSPORT ATP-BINDING PROTEIN DDPF-RELATED"/>
    <property type="match status" value="1"/>
</dbReference>
<evidence type="ECO:0000256" key="1">
    <source>
        <dbReference type="ARBA" id="ARBA00005417"/>
    </source>
</evidence>
<dbReference type="PROSITE" id="PS50893">
    <property type="entry name" value="ABC_TRANSPORTER_2"/>
    <property type="match status" value="1"/>
</dbReference>
<name>A0A485LWL4_9ZZZZ</name>
<keyword evidence="4" id="KW-0067">ATP-binding</keyword>
<accession>A0A485LWL4</accession>
<evidence type="ECO:0000256" key="4">
    <source>
        <dbReference type="ARBA" id="ARBA00022840"/>
    </source>
</evidence>
<evidence type="ECO:0000259" key="5">
    <source>
        <dbReference type="PROSITE" id="PS50893"/>
    </source>
</evidence>
<gene>
    <name evidence="6" type="ORF">SCFA_1200004</name>
</gene>
<feature type="domain" description="ABC transporter" evidence="5">
    <location>
        <begin position="7"/>
        <end position="247"/>
    </location>
</feature>
<reference evidence="6" key="1">
    <citation type="submission" date="2019-03" db="EMBL/GenBank/DDBJ databases">
        <authorList>
            <person name="Hao L."/>
        </authorList>
    </citation>
    <scope>NUCLEOTIDE SEQUENCE</scope>
</reference>